<dbReference type="InterPro" id="IPR023828">
    <property type="entry name" value="Peptidase_S8_Ser-AS"/>
</dbReference>
<comment type="similarity">
    <text evidence="1 6 7">Belongs to the peptidase S8 family.</text>
</comment>
<dbReference type="InterPro" id="IPR034216">
    <property type="entry name" value="C5a_Peptidase"/>
</dbReference>
<dbReference type="Pfam" id="PF00082">
    <property type="entry name" value="Peptidase_S8"/>
    <property type="match status" value="1"/>
</dbReference>
<dbReference type="EC" id="3.4.21.96" evidence="12"/>
<feature type="active site" description="Charge relay system" evidence="6">
    <location>
        <position position="252"/>
    </location>
</feature>
<evidence type="ECO:0000256" key="3">
    <source>
        <dbReference type="ARBA" id="ARBA00022729"/>
    </source>
</evidence>
<keyword evidence="4 6" id="KW-0378">Hydrolase</keyword>
<dbReference type="InterPro" id="IPR023827">
    <property type="entry name" value="Peptidase_S8_Asp-AS"/>
</dbReference>
<dbReference type="InterPro" id="IPR000209">
    <property type="entry name" value="Peptidase_S8/S53_dom"/>
</dbReference>
<keyword evidence="5 6" id="KW-0720">Serine protease</keyword>
<dbReference type="Pfam" id="PF06280">
    <property type="entry name" value="fn3_5"/>
    <property type="match status" value="1"/>
</dbReference>
<feature type="domain" description="C5a peptidase/Subtilisin-like protease SBT2-like Fn3-like" evidence="11">
    <location>
        <begin position="602"/>
        <end position="728"/>
    </location>
</feature>
<dbReference type="Gene3D" id="2.60.40.10">
    <property type="entry name" value="Immunoglobulins"/>
    <property type="match status" value="2"/>
</dbReference>
<feature type="active site" description="Charge relay system" evidence="6">
    <location>
        <position position="317"/>
    </location>
</feature>
<evidence type="ECO:0000256" key="9">
    <source>
        <dbReference type="SAM" id="SignalP"/>
    </source>
</evidence>
<dbReference type="PANTHER" id="PTHR43806:SF11">
    <property type="entry name" value="CEREVISIN-RELATED"/>
    <property type="match status" value="1"/>
</dbReference>
<evidence type="ECO:0000259" key="10">
    <source>
        <dbReference type="Pfam" id="PF00082"/>
    </source>
</evidence>
<dbReference type="PROSITE" id="PS00137">
    <property type="entry name" value="SUBTILASE_HIS"/>
    <property type="match status" value="1"/>
</dbReference>
<sequence>MYHQKKRLGLALLALLLAPAMLESGLPVVAAENQPTKQAAKKANKDPAGVKGISLESNSPEEQMKADHERIRQQADQNFKERVKEQLKAKGLPVPKSEKALAESPVTLMVEFDQPPAALRVEGAAKQATTTATSSTVSQHSRSRRATEEKKVEEVRAASRQVLAEQRPARQAVEKIAKKKAQHEFGYLTNTMSIVAKVKDLQAVQAVAGVKRVTAANIYQPQDLAADQIVQASTVWHQHRLKGDKTVIAIVDTGIDTHHEIMRLGKNAKKKISQKEAKEAISHLGHGRYSSAKIPYSYNYADGTSNTVFDLNKNSMHGMHVAGLAAGYSALPNFAGFNQKAYAIGTAPNAQLLNMKVFSNNGGGASSDDVIAAVEDAVLLKADVINLSLGSTSGDVDPDSPEQRAVNLAAQKGTIPVVAAGNSGLSSSNTGLNVVNTRKTNDTGTIDSPGVSPSVLTVASSDNLAYDIPADGPAKLSHLSSFSSYGPTPDLQLKPDITAPGGRLLSSLNGNRYDYKSGTSMATPVMAGSAALFAQSLGGRVPAEKISQHMKTALMNTARPLVDEKTLAIVSPRVQGAGLAQVEDAIDSRTSLTTSRGVASLSLGAFGESKQSLQVFLENQTDQEQNFRYQADHRVWTDGSVPGKPATDKRISGADLSILGSDTVDQAPNGEKTVIKVPAHQRVAVNFGLTLPERAKNGFVEGYLQFKAVDSAGRLLKKGGQQLSMPYLGYYGDWQNQQIFDRPAWDPDSYFGQSTLVDSNKVPLGLNKAGTIIPENIAISPSQGAVNKQAQPLVNLWRNAHHVVGEIYQHDPTDSRWANQQPLRTVSIDADILKSYYQRGKDQFTSYDAGGKGWRGDIWNPKAGHNESALDGQYYYQISAEAVSGRLNDGIGGQAVRQRLILPIKVDGHGPVIANPQFQMKNQSAKAEKGIILAADLTDELSGIDAFGRVGLVVNGVLTIVDQPLQENHQVHQRLSLSLSSDQIQAFHADQSNQVRILAFDNAGNLTGQSFTLPGSGTTASANNSSSESNSPAKGITAGQPEVGEVGPSPVGKALTGTGKKEPAAEGLLDGVKKPIITFDHDVNFEFNMVTAQTRYYDQQTQKLTISGHLRKPVGQLLIGEKHEKRLAVAVDPKTLAFSTVVEAKANAKTAVPIQINAGGRTLVDGGLQFYVDTSLPELNLFNESTLARLDDGTYQVKTNQETYQLSGQAGDNYDGYQLTINGDMVATKPFSLIFNQNTTGRLTKFSVPLHLTKGDNRSILAIRDAVGNQTKKKLNVRYYQTNLPVPTVTKDGSGVIQRFPLLLTAKANLPADNPSDNELTVMYSLNQGQQWQKYQGDLSIRENKTVRFKTVDAYGNQSQVVTVVVNEFSPVQKDQTAVTSPRPLRPVNKVSWPTLNRHRSQDQRNHYWSHHSPYFSSGGMSDHGWDSFGPKMGWGNFNQNGGWENWKKHLFSQTIHAWHQNFHQFNWGKHTMHSHC</sequence>
<dbReference type="EMBL" id="CAUZLT010000001">
    <property type="protein sequence ID" value="CAK1224506.1"/>
    <property type="molecule type" value="Genomic_DNA"/>
</dbReference>
<dbReference type="InterPro" id="IPR050131">
    <property type="entry name" value="Peptidase_S8_subtilisin-like"/>
</dbReference>
<feature type="region of interest" description="Disordered" evidence="8">
    <location>
        <begin position="34"/>
        <end position="68"/>
    </location>
</feature>
<evidence type="ECO:0000256" key="2">
    <source>
        <dbReference type="ARBA" id="ARBA00022670"/>
    </source>
</evidence>
<keyword evidence="3 9" id="KW-0732">Signal</keyword>
<dbReference type="GO" id="GO:0016787">
    <property type="term" value="F:hydrolase activity"/>
    <property type="evidence" value="ECO:0007669"/>
    <property type="project" value="UniProtKB-KW"/>
</dbReference>
<feature type="compositionally biased region" description="Low complexity" evidence="8">
    <location>
        <begin position="1015"/>
        <end position="1031"/>
    </location>
</feature>
<evidence type="ECO:0000313" key="13">
    <source>
        <dbReference type="Proteomes" id="UP001314262"/>
    </source>
</evidence>
<dbReference type="RefSeq" id="WP_338347362.1">
    <property type="nucleotide sequence ID" value="NZ_CAUZLT010000001.1"/>
</dbReference>
<organism evidence="12 13">
    <name type="scientific">Fructobacillus tropaeoli</name>
    <dbReference type="NCBI Taxonomy" id="709323"/>
    <lineage>
        <taxon>Bacteria</taxon>
        <taxon>Bacillati</taxon>
        <taxon>Bacillota</taxon>
        <taxon>Bacilli</taxon>
        <taxon>Lactobacillales</taxon>
        <taxon>Lactobacillaceae</taxon>
        <taxon>Fructobacillus</taxon>
    </lineage>
</organism>
<dbReference type="InterPro" id="IPR015500">
    <property type="entry name" value="Peptidase_S8_subtilisin-rel"/>
</dbReference>
<evidence type="ECO:0000256" key="1">
    <source>
        <dbReference type="ARBA" id="ARBA00011073"/>
    </source>
</evidence>
<feature type="active site" description="Charge relay system" evidence="6">
    <location>
        <position position="520"/>
    </location>
</feature>
<evidence type="ECO:0000256" key="6">
    <source>
        <dbReference type="PROSITE-ProRule" id="PRU01240"/>
    </source>
</evidence>
<dbReference type="Proteomes" id="UP001314262">
    <property type="component" value="Unassembled WGS sequence"/>
</dbReference>
<dbReference type="Gene3D" id="2.60.40.1710">
    <property type="entry name" value="Subtilisin-like superfamily"/>
    <property type="match status" value="1"/>
</dbReference>
<feature type="domain" description="Peptidase S8/S53" evidence="10">
    <location>
        <begin position="243"/>
        <end position="563"/>
    </location>
</feature>
<dbReference type="Gene3D" id="3.40.50.200">
    <property type="entry name" value="Peptidase S8/S53 domain"/>
    <property type="match status" value="1"/>
</dbReference>
<accession>A0ABM9MLG1</accession>
<feature type="signal peptide" evidence="9">
    <location>
        <begin position="1"/>
        <end position="30"/>
    </location>
</feature>
<keyword evidence="13" id="KW-1185">Reference proteome</keyword>
<evidence type="ECO:0000259" key="11">
    <source>
        <dbReference type="Pfam" id="PF06280"/>
    </source>
</evidence>
<protein>
    <submittedName>
        <fullName evidence="12">Subtilisin family (AprE)</fullName>
        <ecNumber evidence="12">3.4.21.96</ecNumber>
    </submittedName>
</protein>
<dbReference type="InterPro" id="IPR036852">
    <property type="entry name" value="Peptidase_S8/S53_dom_sf"/>
</dbReference>
<feature type="region of interest" description="Disordered" evidence="8">
    <location>
        <begin position="124"/>
        <end position="152"/>
    </location>
</feature>
<comment type="caution">
    <text evidence="12">The sequence shown here is derived from an EMBL/GenBank/DDBJ whole genome shotgun (WGS) entry which is preliminary data.</text>
</comment>
<evidence type="ECO:0000256" key="4">
    <source>
        <dbReference type="ARBA" id="ARBA00022801"/>
    </source>
</evidence>
<evidence type="ECO:0000256" key="7">
    <source>
        <dbReference type="RuleBase" id="RU003355"/>
    </source>
</evidence>
<keyword evidence="2 6" id="KW-0645">Protease</keyword>
<reference evidence="12 13" key="1">
    <citation type="submission" date="2023-10" db="EMBL/GenBank/DDBJ databases">
        <authorList>
            <person name="Botero Cardona J."/>
        </authorList>
    </citation>
    <scope>NUCLEOTIDE SEQUENCE [LARGE SCALE GENOMIC DNA]</scope>
    <source>
        <strain evidence="12 13">R-53137</strain>
    </source>
</reference>
<name>A0ABM9MLG1_9LACO</name>
<dbReference type="PANTHER" id="PTHR43806">
    <property type="entry name" value="PEPTIDASE S8"/>
    <property type="match status" value="1"/>
</dbReference>
<evidence type="ECO:0000256" key="5">
    <source>
        <dbReference type="ARBA" id="ARBA00022825"/>
    </source>
</evidence>
<evidence type="ECO:0000256" key="8">
    <source>
        <dbReference type="SAM" id="MobiDB-lite"/>
    </source>
</evidence>
<dbReference type="InterPro" id="IPR013783">
    <property type="entry name" value="Ig-like_fold"/>
</dbReference>
<dbReference type="PRINTS" id="PR00723">
    <property type="entry name" value="SUBTILISIN"/>
</dbReference>
<proteinExistence type="inferred from homology"/>
<dbReference type="PROSITE" id="PS51892">
    <property type="entry name" value="SUBTILASE"/>
    <property type="match status" value="1"/>
</dbReference>
<evidence type="ECO:0000313" key="12">
    <source>
        <dbReference type="EMBL" id="CAK1224506.1"/>
    </source>
</evidence>
<dbReference type="SUPFAM" id="SSF52743">
    <property type="entry name" value="Subtilisin-like"/>
    <property type="match status" value="1"/>
</dbReference>
<dbReference type="InterPro" id="IPR010435">
    <property type="entry name" value="C5a/SBT2-like_Fn3"/>
</dbReference>
<dbReference type="InterPro" id="IPR022398">
    <property type="entry name" value="Peptidase_S8_His-AS"/>
</dbReference>
<dbReference type="CDD" id="cd07475">
    <property type="entry name" value="Peptidases_S8_C5a_Peptidase"/>
    <property type="match status" value="1"/>
</dbReference>
<feature type="chain" id="PRO_5045903636" evidence="9">
    <location>
        <begin position="31"/>
        <end position="1477"/>
    </location>
</feature>
<gene>
    <name evidence="12" type="ORF">R53137_KAKDMLNK_00053</name>
</gene>
<dbReference type="PROSITE" id="PS00136">
    <property type="entry name" value="SUBTILASE_ASP"/>
    <property type="match status" value="1"/>
</dbReference>
<feature type="region of interest" description="Disordered" evidence="8">
    <location>
        <begin position="1011"/>
        <end position="1062"/>
    </location>
</feature>
<dbReference type="PROSITE" id="PS00138">
    <property type="entry name" value="SUBTILASE_SER"/>
    <property type="match status" value="1"/>
</dbReference>